<protein>
    <submittedName>
        <fullName evidence="2">Uncharacterized protein</fullName>
    </submittedName>
</protein>
<dbReference type="Proteomes" id="UP000663859">
    <property type="component" value="Unassembled WGS sequence"/>
</dbReference>
<keyword evidence="1" id="KW-0472">Membrane</keyword>
<keyword evidence="3" id="KW-1185">Reference proteome</keyword>
<reference evidence="2" key="1">
    <citation type="submission" date="2021-02" db="EMBL/GenBank/DDBJ databases">
        <authorList>
            <person name="Cremers G."/>
            <person name="Picone N."/>
        </authorList>
    </citation>
    <scope>NUCLEOTIDE SEQUENCE</scope>
    <source>
        <strain evidence="2">PQ17</strain>
    </source>
</reference>
<keyword evidence="1" id="KW-1133">Transmembrane helix</keyword>
<evidence type="ECO:0000313" key="2">
    <source>
        <dbReference type="EMBL" id="CAF0704623.1"/>
    </source>
</evidence>
<comment type="caution">
    <text evidence="2">The sequence shown here is derived from an EMBL/GenBank/DDBJ whole genome shotgun (WGS) entry which is preliminary data.</text>
</comment>
<sequence>MPFLGLHAFPGTGSDREVCPLYVQVFAALLSLSAFLVLAASAAISPLPAVGLFLPMSAEALLAWSLEPCFLLLA</sequence>
<dbReference type="AlphaFoldDB" id="A0A8J2BPN2"/>
<dbReference type="EMBL" id="CAJNOB010000067">
    <property type="protein sequence ID" value="CAF0704623.1"/>
    <property type="molecule type" value="Genomic_DNA"/>
</dbReference>
<accession>A0A8J2BPN2</accession>
<evidence type="ECO:0000256" key="1">
    <source>
        <dbReference type="SAM" id="Phobius"/>
    </source>
</evidence>
<name>A0A8J2BPN2_9BACT</name>
<keyword evidence="1" id="KW-0812">Transmembrane</keyword>
<evidence type="ECO:0000313" key="3">
    <source>
        <dbReference type="Proteomes" id="UP000663859"/>
    </source>
</evidence>
<organism evidence="2 3">
    <name type="scientific">Candidatus Methylacidithermus pantelleriae</name>
    <dbReference type="NCBI Taxonomy" id="2744239"/>
    <lineage>
        <taxon>Bacteria</taxon>
        <taxon>Pseudomonadati</taxon>
        <taxon>Verrucomicrobiota</taxon>
        <taxon>Methylacidiphilae</taxon>
        <taxon>Methylacidiphilales</taxon>
        <taxon>Methylacidiphilaceae</taxon>
        <taxon>Candidatus Methylacidithermus</taxon>
    </lineage>
</organism>
<gene>
    <name evidence="2" type="ORF">MPNT_70098</name>
</gene>
<feature type="transmembrane region" description="Helical" evidence="1">
    <location>
        <begin position="21"/>
        <end position="44"/>
    </location>
</feature>
<proteinExistence type="predicted"/>